<keyword evidence="4" id="KW-0378">Hydrolase</keyword>
<comment type="caution">
    <text evidence="9">The sequence shown here is derived from an EMBL/GenBank/DDBJ whole genome shotgun (WGS) entry which is preliminary data.</text>
</comment>
<reference evidence="9 10" key="1">
    <citation type="journal article" date="2018" name="Front. Plant Sci.">
        <title>Red Clover (Trifolium pratense) and Zigzag Clover (T. medium) - A Picture of Genomic Similarities and Differences.</title>
        <authorList>
            <person name="Dluhosova J."/>
            <person name="Istvanek J."/>
            <person name="Nedelnik J."/>
            <person name="Repkova J."/>
        </authorList>
    </citation>
    <scope>NUCLEOTIDE SEQUENCE [LARGE SCALE GENOMIC DNA]</scope>
    <source>
        <strain evidence="10">cv. 10/8</strain>
        <tissue evidence="9">Leaf</tissue>
    </source>
</reference>
<dbReference type="SUPFAM" id="SSF52540">
    <property type="entry name" value="P-loop containing nucleoside triphosphate hydrolases"/>
    <property type="match status" value="1"/>
</dbReference>
<protein>
    <recommendedName>
        <fullName evidence="1">ADP-ribosyl cyclase/cyclic ADP-ribose hydrolase</fullName>
        <ecNumber evidence="1">3.2.2.6</ecNumber>
    </recommendedName>
</protein>
<keyword evidence="6" id="KW-0520">NAD</keyword>
<dbReference type="PANTHER" id="PTHR11017:SF560">
    <property type="entry name" value="RESISTANCE PROTEIN (TIR-NBS-LRR CLASS), PUTATIVE-RELATED"/>
    <property type="match status" value="1"/>
</dbReference>
<sequence>MSSSSYSNPQWVYDVFLSFRGKDTRSNFVSHLHAALSNAGINAFVDYKLHKGTDLGPELMEAIEKSHISIIVFSKTYIESTWCLNELEKIMECRRTHGHVVMPVFYDIDPSVVRHQQGAFGKTLQATAKKRYLERELRENVLSSWRSSLTQAANLSGWDVTNYRLSRNRCETLSLNTPPCTQYYWVWCASINGGGPIRNLIAGDSADSRGDSDTILELRVKFNSTLKNRLIRSENELMKQIVEDILTKLDITLLSITEFPIGLESQVEKLVEFIENQPKKVSMIGVWGMGGSGKTTTAKAIYNRIHRKFVDRSFIENVREVCENDNRGIIHLQEQLLSDVLKTKEKIHSIAVGEYMIEKRLRGKRALVVLDDVTTVEQLKALCGNPKYFGSGSVLIVTTRDARLLSLLNVDYLYTMKEMDKNQSLELFSWHAFRQPNPSKDFSELSINVVSYCGGLPLALEVLGSYLYQRTKQEWKSVLSKLERIPNNQVQEKLRISYDGLKYDIEKDIFLDICCFFIGKDRAYVTEILNGCGLYADIGITVLIERSLVKVEKNNKLQMHDLIRDMGREIVRESSSKEPAKRSRLWFHEDVHDVLTKNTVTETVEGLVLKLQRSNKFCFSTDSFKGMKKLRLLQLDHVDLTGDYRCLSTDLRWVHWQGFTFNYIPDDFYQENLVVIDLKYSSIKQVWNETKLLENLKILNLSHSKYLRNTPDFSQLPNLESLIMKDCPSLSDVNPSIGDLKNLLLLNLKDCTNLRNLPRKIYQLKSLKTLILSGCSKIDKLEEDIVQMESLTTLIAKASRNLEVFGFNATQRFN</sequence>
<dbReference type="PROSITE" id="PS50104">
    <property type="entry name" value="TIR"/>
    <property type="match status" value="1"/>
</dbReference>
<evidence type="ECO:0000256" key="1">
    <source>
        <dbReference type="ARBA" id="ARBA00011982"/>
    </source>
</evidence>
<comment type="catalytic activity">
    <reaction evidence="7">
        <text>NAD(+) + H2O = ADP-D-ribose + nicotinamide + H(+)</text>
        <dbReference type="Rhea" id="RHEA:16301"/>
        <dbReference type="ChEBI" id="CHEBI:15377"/>
        <dbReference type="ChEBI" id="CHEBI:15378"/>
        <dbReference type="ChEBI" id="CHEBI:17154"/>
        <dbReference type="ChEBI" id="CHEBI:57540"/>
        <dbReference type="ChEBI" id="CHEBI:57967"/>
        <dbReference type="EC" id="3.2.2.6"/>
    </reaction>
    <physiologicalReaction direction="left-to-right" evidence="7">
        <dbReference type="Rhea" id="RHEA:16302"/>
    </physiologicalReaction>
</comment>
<dbReference type="SUPFAM" id="SSF52200">
    <property type="entry name" value="Toll/Interleukin receptor TIR domain"/>
    <property type="match status" value="1"/>
</dbReference>
<dbReference type="GO" id="GO:0006952">
    <property type="term" value="P:defense response"/>
    <property type="evidence" value="ECO:0007669"/>
    <property type="project" value="UniProtKB-KW"/>
</dbReference>
<dbReference type="FunFam" id="3.40.50.10140:FF:000007">
    <property type="entry name" value="Disease resistance protein (TIR-NBS-LRR class)"/>
    <property type="match status" value="1"/>
</dbReference>
<evidence type="ECO:0000256" key="3">
    <source>
        <dbReference type="ARBA" id="ARBA00022737"/>
    </source>
</evidence>
<keyword evidence="10" id="KW-1185">Reference proteome</keyword>
<dbReference type="SUPFAM" id="SSF46785">
    <property type="entry name" value="Winged helix' DNA-binding domain"/>
    <property type="match status" value="1"/>
</dbReference>
<dbReference type="InterPro" id="IPR058192">
    <property type="entry name" value="WHD_ROQ1-like"/>
</dbReference>
<accession>A0A392LXZ6</accession>
<dbReference type="FunFam" id="1.10.8.430:FF:000002">
    <property type="entry name" value="Disease resistance protein (TIR-NBS-LRR class)"/>
    <property type="match status" value="1"/>
</dbReference>
<dbReference type="InterPro" id="IPR042197">
    <property type="entry name" value="Apaf_helical"/>
</dbReference>
<dbReference type="InterPro" id="IPR036390">
    <property type="entry name" value="WH_DNA-bd_sf"/>
</dbReference>
<proteinExistence type="predicted"/>
<dbReference type="InterPro" id="IPR002182">
    <property type="entry name" value="NB-ARC"/>
</dbReference>
<keyword evidence="3" id="KW-0677">Repeat</keyword>
<evidence type="ECO:0000313" key="10">
    <source>
        <dbReference type="Proteomes" id="UP000265520"/>
    </source>
</evidence>
<evidence type="ECO:0000259" key="8">
    <source>
        <dbReference type="PROSITE" id="PS50104"/>
    </source>
</evidence>
<dbReference type="GO" id="GO:0043531">
    <property type="term" value="F:ADP binding"/>
    <property type="evidence" value="ECO:0007669"/>
    <property type="project" value="InterPro"/>
</dbReference>
<evidence type="ECO:0000313" key="9">
    <source>
        <dbReference type="EMBL" id="MCH79798.1"/>
    </source>
</evidence>
<dbReference type="Pfam" id="PF23282">
    <property type="entry name" value="WHD_ROQ1"/>
    <property type="match status" value="1"/>
</dbReference>
<feature type="domain" description="TIR" evidence="8">
    <location>
        <begin position="11"/>
        <end position="149"/>
    </location>
</feature>
<dbReference type="EMBL" id="LXQA010000373">
    <property type="protein sequence ID" value="MCH79798.1"/>
    <property type="molecule type" value="Genomic_DNA"/>
</dbReference>
<dbReference type="Gene3D" id="3.40.50.300">
    <property type="entry name" value="P-loop containing nucleotide triphosphate hydrolases"/>
    <property type="match status" value="1"/>
</dbReference>
<dbReference type="AlphaFoldDB" id="A0A392LXZ6"/>
<gene>
    <name evidence="9" type="ORF">A2U01_0000554</name>
</gene>
<dbReference type="Gene3D" id="3.80.10.10">
    <property type="entry name" value="Ribonuclease Inhibitor"/>
    <property type="match status" value="1"/>
</dbReference>
<dbReference type="Pfam" id="PF01582">
    <property type="entry name" value="TIR"/>
    <property type="match status" value="1"/>
</dbReference>
<dbReference type="EC" id="3.2.2.6" evidence="1"/>
<evidence type="ECO:0000256" key="5">
    <source>
        <dbReference type="ARBA" id="ARBA00022821"/>
    </source>
</evidence>
<dbReference type="PRINTS" id="PR00364">
    <property type="entry name" value="DISEASERSIST"/>
</dbReference>
<evidence type="ECO:0000256" key="4">
    <source>
        <dbReference type="ARBA" id="ARBA00022801"/>
    </source>
</evidence>
<evidence type="ECO:0000256" key="2">
    <source>
        <dbReference type="ARBA" id="ARBA00022614"/>
    </source>
</evidence>
<dbReference type="GO" id="GO:0061809">
    <property type="term" value="F:NAD+ nucleosidase activity, cyclic ADP-ribose generating"/>
    <property type="evidence" value="ECO:0007669"/>
    <property type="project" value="UniProtKB-EC"/>
</dbReference>
<name>A0A392LXZ6_9FABA</name>
<dbReference type="GO" id="GO:0007165">
    <property type="term" value="P:signal transduction"/>
    <property type="evidence" value="ECO:0007669"/>
    <property type="project" value="InterPro"/>
</dbReference>
<keyword evidence="5" id="KW-0611">Plant defense</keyword>
<dbReference type="InterPro" id="IPR044974">
    <property type="entry name" value="Disease_R_plants"/>
</dbReference>
<evidence type="ECO:0000256" key="7">
    <source>
        <dbReference type="ARBA" id="ARBA00047304"/>
    </source>
</evidence>
<dbReference type="SUPFAM" id="SSF52058">
    <property type="entry name" value="L domain-like"/>
    <property type="match status" value="1"/>
</dbReference>
<keyword evidence="2" id="KW-0433">Leucine-rich repeat</keyword>
<organism evidence="9 10">
    <name type="scientific">Trifolium medium</name>
    <dbReference type="NCBI Taxonomy" id="97028"/>
    <lineage>
        <taxon>Eukaryota</taxon>
        <taxon>Viridiplantae</taxon>
        <taxon>Streptophyta</taxon>
        <taxon>Embryophyta</taxon>
        <taxon>Tracheophyta</taxon>
        <taxon>Spermatophyta</taxon>
        <taxon>Magnoliopsida</taxon>
        <taxon>eudicotyledons</taxon>
        <taxon>Gunneridae</taxon>
        <taxon>Pentapetalae</taxon>
        <taxon>rosids</taxon>
        <taxon>fabids</taxon>
        <taxon>Fabales</taxon>
        <taxon>Fabaceae</taxon>
        <taxon>Papilionoideae</taxon>
        <taxon>50 kb inversion clade</taxon>
        <taxon>NPAAA clade</taxon>
        <taxon>Hologalegina</taxon>
        <taxon>IRL clade</taxon>
        <taxon>Trifolieae</taxon>
        <taxon>Trifolium</taxon>
    </lineage>
</organism>
<dbReference type="InterPro" id="IPR035897">
    <property type="entry name" value="Toll_tir_struct_dom_sf"/>
</dbReference>
<dbReference type="Proteomes" id="UP000265520">
    <property type="component" value="Unassembled WGS sequence"/>
</dbReference>
<dbReference type="Gene3D" id="3.40.50.10140">
    <property type="entry name" value="Toll/interleukin-1 receptor homology (TIR) domain"/>
    <property type="match status" value="1"/>
</dbReference>
<evidence type="ECO:0000256" key="6">
    <source>
        <dbReference type="ARBA" id="ARBA00023027"/>
    </source>
</evidence>
<dbReference type="InterPro" id="IPR027417">
    <property type="entry name" value="P-loop_NTPase"/>
</dbReference>
<dbReference type="InterPro" id="IPR032675">
    <property type="entry name" value="LRR_dom_sf"/>
</dbReference>
<dbReference type="Gene3D" id="1.10.8.430">
    <property type="entry name" value="Helical domain of apoptotic protease-activating factors"/>
    <property type="match status" value="1"/>
</dbReference>
<dbReference type="Pfam" id="PF00931">
    <property type="entry name" value="NB-ARC"/>
    <property type="match status" value="1"/>
</dbReference>
<dbReference type="SMART" id="SM00255">
    <property type="entry name" value="TIR"/>
    <property type="match status" value="1"/>
</dbReference>
<dbReference type="PANTHER" id="PTHR11017">
    <property type="entry name" value="LEUCINE-RICH REPEAT-CONTAINING PROTEIN"/>
    <property type="match status" value="1"/>
</dbReference>
<dbReference type="InterPro" id="IPR000157">
    <property type="entry name" value="TIR_dom"/>
</dbReference>